<proteinExistence type="predicted"/>
<comment type="caution">
    <text evidence="1">The sequence shown here is derived from an EMBL/GenBank/DDBJ whole genome shotgun (WGS) entry which is preliminary data.</text>
</comment>
<evidence type="ECO:0000313" key="1">
    <source>
        <dbReference type="EMBL" id="GAI22832.1"/>
    </source>
</evidence>
<dbReference type="EMBL" id="BARV01016076">
    <property type="protein sequence ID" value="GAI22832.1"/>
    <property type="molecule type" value="Genomic_DNA"/>
</dbReference>
<accession>X1LTY1</accession>
<dbReference type="AlphaFoldDB" id="X1LTY1"/>
<protein>
    <submittedName>
        <fullName evidence="1">Uncharacterized protein</fullName>
    </submittedName>
</protein>
<organism evidence="1">
    <name type="scientific">marine sediment metagenome</name>
    <dbReference type="NCBI Taxonomy" id="412755"/>
    <lineage>
        <taxon>unclassified sequences</taxon>
        <taxon>metagenomes</taxon>
        <taxon>ecological metagenomes</taxon>
    </lineage>
</organism>
<reference evidence="1" key="1">
    <citation type="journal article" date="2014" name="Front. Microbiol.">
        <title>High frequency of phylogenetically diverse reductive dehalogenase-homologous genes in deep subseafloor sedimentary metagenomes.</title>
        <authorList>
            <person name="Kawai M."/>
            <person name="Futagami T."/>
            <person name="Toyoda A."/>
            <person name="Takaki Y."/>
            <person name="Nishi S."/>
            <person name="Hori S."/>
            <person name="Arai W."/>
            <person name="Tsubouchi T."/>
            <person name="Morono Y."/>
            <person name="Uchiyama I."/>
            <person name="Ito T."/>
            <person name="Fujiyama A."/>
            <person name="Inagaki F."/>
            <person name="Takami H."/>
        </authorList>
    </citation>
    <scope>NUCLEOTIDE SEQUENCE</scope>
    <source>
        <strain evidence="1">Expedition CK06-06</strain>
    </source>
</reference>
<gene>
    <name evidence="1" type="ORF">S06H3_27681</name>
</gene>
<name>X1LTY1_9ZZZZ</name>
<sequence length="58" mass="7041">MQYLIPATSAFLFKEPWHFNKEVPGGREKRPEFIRRAQSQFHFWVWFFKNPSSVLGRI</sequence>